<protein>
    <recommendedName>
        <fullName evidence="3">Helix-turn-helix type 11 domain-containing protein</fullName>
    </recommendedName>
</protein>
<evidence type="ECO:0000313" key="2">
    <source>
        <dbReference type="Proteomes" id="UP000607559"/>
    </source>
</evidence>
<reference evidence="1" key="2">
    <citation type="submission" date="2020-09" db="EMBL/GenBank/DDBJ databases">
        <authorList>
            <person name="Sun Q."/>
            <person name="Zhou Y."/>
        </authorList>
    </citation>
    <scope>NUCLEOTIDE SEQUENCE</scope>
    <source>
        <strain evidence="1">CGMCC 1.15448</strain>
    </source>
</reference>
<dbReference type="InterPro" id="IPR036388">
    <property type="entry name" value="WH-like_DNA-bd_sf"/>
</dbReference>
<dbReference type="Gene3D" id="1.10.10.10">
    <property type="entry name" value="Winged helix-like DNA-binding domain superfamily/Winged helix DNA-binding domain"/>
    <property type="match status" value="1"/>
</dbReference>
<accession>A0A8J2XVD3</accession>
<dbReference type="SUPFAM" id="SSF46785">
    <property type="entry name" value="Winged helix' DNA-binding domain"/>
    <property type="match status" value="1"/>
</dbReference>
<proteinExistence type="predicted"/>
<dbReference type="EMBL" id="BMJC01000004">
    <property type="protein sequence ID" value="GGB11627.1"/>
    <property type="molecule type" value="Genomic_DNA"/>
</dbReference>
<gene>
    <name evidence="1" type="ORF">GCM10011511_39070</name>
</gene>
<dbReference type="AlphaFoldDB" id="A0A8J2XVD3"/>
<evidence type="ECO:0000313" key="1">
    <source>
        <dbReference type="EMBL" id="GGB11627.1"/>
    </source>
</evidence>
<evidence type="ECO:0008006" key="3">
    <source>
        <dbReference type="Google" id="ProtNLM"/>
    </source>
</evidence>
<reference evidence="1" key="1">
    <citation type="journal article" date="2014" name="Int. J. Syst. Evol. Microbiol.">
        <title>Complete genome sequence of Corynebacterium casei LMG S-19264T (=DSM 44701T), isolated from a smear-ripened cheese.</title>
        <authorList>
            <consortium name="US DOE Joint Genome Institute (JGI-PGF)"/>
            <person name="Walter F."/>
            <person name="Albersmeier A."/>
            <person name="Kalinowski J."/>
            <person name="Ruckert C."/>
        </authorList>
    </citation>
    <scope>NUCLEOTIDE SEQUENCE</scope>
    <source>
        <strain evidence="1">CGMCC 1.15448</strain>
    </source>
</reference>
<comment type="caution">
    <text evidence="1">The sequence shown here is derived from an EMBL/GenBank/DDBJ whole genome shotgun (WGS) entry which is preliminary data.</text>
</comment>
<dbReference type="InterPro" id="IPR036390">
    <property type="entry name" value="WH_DNA-bd_sf"/>
</dbReference>
<sequence length="107" mass="12964">MARLWVNTLTNSNSFITLHRQKRLHLFFTFVYTKDLSNFMDYATYCKKLTTLRLYIEKSWANTPKQLSQKLDVSERTILRMVNNLREQNCIVKYCKKDKIYKIEEDN</sequence>
<name>A0A8J2XVD3_9BACT</name>
<dbReference type="Proteomes" id="UP000607559">
    <property type="component" value="Unassembled WGS sequence"/>
</dbReference>
<keyword evidence="2" id="KW-1185">Reference proteome</keyword>
<organism evidence="1 2">
    <name type="scientific">Puia dinghuensis</name>
    <dbReference type="NCBI Taxonomy" id="1792502"/>
    <lineage>
        <taxon>Bacteria</taxon>
        <taxon>Pseudomonadati</taxon>
        <taxon>Bacteroidota</taxon>
        <taxon>Chitinophagia</taxon>
        <taxon>Chitinophagales</taxon>
        <taxon>Chitinophagaceae</taxon>
        <taxon>Puia</taxon>
    </lineage>
</organism>